<gene>
    <name evidence="1" type="ORF">V6N11_013624</name>
    <name evidence="2" type="ORF">V6N11_013632</name>
</gene>
<organism evidence="1 3">
    <name type="scientific">Hibiscus sabdariffa</name>
    <name type="common">roselle</name>
    <dbReference type="NCBI Taxonomy" id="183260"/>
    <lineage>
        <taxon>Eukaryota</taxon>
        <taxon>Viridiplantae</taxon>
        <taxon>Streptophyta</taxon>
        <taxon>Embryophyta</taxon>
        <taxon>Tracheophyta</taxon>
        <taxon>Spermatophyta</taxon>
        <taxon>Magnoliopsida</taxon>
        <taxon>eudicotyledons</taxon>
        <taxon>Gunneridae</taxon>
        <taxon>Pentapetalae</taxon>
        <taxon>rosids</taxon>
        <taxon>malvids</taxon>
        <taxon>Malvales</taxon>
        <taxon>Malvaceae</taxon>
        <taxon>Malvoideae</taxon>
        <taxon>Hibiscus</taxon>
    </lineage>
</organism>
<evidence type="ECO:0000313" key="3">
    <source>
        <dbReference type="Proteomes" id="UP001396334"/>
    </source>
</evidence>
<dbReference type="Proteomes" id="UP001396334">
    <property type="component" value="Unassembled WGS sequence"/>
</dbReference>
<keyword evidence="3" id="KW-1185">Reference proteome</keyword>
<dbReference type="EMBL" id="JBBPBN010000491">
    <property type="protein sequence ID" value="KAK8485604.1"/>
    <property type="molecule type" value="Genomic_DNA"/>
</dbReference>
<accession>A0ABR1ZXX4</accession>
<protein>
    <submittedName>
        <fullName evidence="1">Uncharacterized protein</fullName>
    </submittedName>
</protein>
<evidence type="ECO:0000313" key="1">
    <source>
        <dbReference type="EMBL" id="KAK8485596.1"/>
    </source>
</evidence>
<name>A0ABR1ZXX4_9ROSI</name>
<comment type="caution">
    <text evidence="1">The sequence shown here is derived from an EMBL/GenBank/DDBJ whole genome shotgun (WGS) entry which is preliminary data.</text>
</comment>
<evidence type="ECO:0000313" key="2">
    <source>
        <dbReference type="EMBL" id="KAK8485604.1"/>
    </source>
</evidence>
<dbReference type="EMBL" id="JBBPBN010000491">
    <property type="protein sequence ID" value="KAK8485596.1"/>
    <property type="molecule type" value="Genomic_DNA"/>
</dbReference>
<reference evidence="1 3" key="1">
    <citation type="journal article" date="2024" name="G3 (Bethesda)">
        <title>Genome assembly of Hibiscus sabdariffa L. provides insights into metabolisms of medicinal natural products.</title>
        <authorList>
            <person name="Kim T."/>
        </authorList>
    </citation>
    <scope>NUCLEOTIDE SEQUENCE [LARGE SCALE GENOMIC DNA]</scope>
    <source>
        <strain evidence="1">TK-2024</strain>
        <tissue evidence="1">Old leaves</tissue>
    </source>
</reference>
<sequence length="137" mass="14761">MAKILTSHMKYSEDANVIVIQCGYGNEDVSSDSASSTAGDGFASFQEIHGDDGGHSPGGVEWVDSASRYGISQNGYFGRVWWSLGSSLHLMHVAANSAFKDLDCSGYNQLAADSHCFGGQVSVQNLYKLVQLSWKML</sequence>
<proteinExistence type="predicted"/>